<dbReference type="STRING" id="6265.A0A0B2VAR7"/>
<dbReference type="EMBL" id="JPKZ01002173">
    <property type="protein sequence ID" value="KHN78080.1"/>
    <property type="molecule type" value="Genomic_DNA"/>
</dbReference>
<protein>
    <submittedName>
        <fullName evidence="1">Putative nudix hydrolase 2</fullName>
    </submittedName>
</protein>
<dbReference type="Gene3D" id="3.90.79.10">
    <property type="entry name" value="Nucleoside Triphosphate Pyrophosphohydrolase"/>
    <property type="match status" value="1"/>
</dbReference>
<comment type="caution">
    <text evidence="1">The sequence shown here is derived from an EMBL/GenBank/DDBJ whole genome shotgun (WGS) entry which is preliminary data.</text>
</comment>
<gene>
    <name evidence="1" type="primary">ndx-2</name>
    <name evidence="1" type="ORF">Tcan_06099</name>
</gene>
<evidence type="ECO:0000313" key="2">
    <source>
        <dbReference type="Proteomes" id="UP000031036"/>
    </source>
</evidence>
<dbReference type="SUPFAM" id="SSF55811">
    <property type="entry name" value="Nudix"/>
    <property type="match status" value="1"/>
</dbReference>
<dbReference type="OrthoDB" id="10249920at2759"/>
<name>A0A0B2VAR7_TOXCA</name>
<accession>A0A0B2VAR7</accession>
<keyword evidence="2" id="KW-1185">Reference proteome</keyword>
<dbReference type="InterPro" id="IPR015797">
    <property type="entry name" value="NUDIX_hydrolase-like_dom_sf"/>
</dbReference>
<proteinExistence type="predicted"/>
<dbReference type="AlphaFoldDB" id="A0A0B2VAR7"/>
<dbReference type="GO" id="GO:0016787">
    <property type="term" value="F:hydrolase activity"/>
    <property type="evidence" value="ECO:0007669"/>
    <property type="project" value="UniProtKB-KW"/>
</dbReference>
<dbReference type="Proteomes" id="UP000031036">
    <property type="component" value="Unassembled WGS sequence"/>
</dbReference>
<reference evidence="1 2" key="1">
    <citation type="submission" date="2014-11" db="EMBL/GenBank/DDBJ databases">
        <title>Genetic blueprint of the zoonotic pathogen Toxocara canis.</title>
        <authorList>
            <person name="Zhu X.-Q."/>
            <person name="Korhonen P.K."/>
            <person name="Cai H."/>
            <person name="Young N.D."/>
            <person name="Nejsum P."/>
            <person name="von Samson-Himmelstjerna G."/>
            <person name="Boag P.R."/>
            <person name="Tan P."/>
            <person name="Li Q."/>
            <person name="Min J."/>
            <person name="Yang Y."/>
            <person name="Wang X."/>
            <person name="Fang X."/>
            <person name="Hall R.S."/>
            <person name="Hofmann A."/>
            <person name="Sternberg P.W."/>
            <person name="Jex A.R."/>
            <person name="Gasser R.B."/>
        </authorList>
    </citation>
    <scope>NUCLEOTIDE SEQUENCE [LARGE SCALE GENOMIC DNA]</scope>
    <source>
        <strain evidence="1">PN_DK_2014</strain>
    </source>
</reference>
<sequence length="106" mass="12172">MNQKGAIDLCTSTTVLSNECPFQLVDQPNVVYRGQWTKTIKTRYRQREGETEKVCESIHRKAPTAGRPHCVEVITILHKGGNDYFVFIKEYRIPMNGYCFEFPAGN</sequence>
<keyword evidence="1" id="KW-0378">Hydrolase</keyword>
<evidence type="ECO:0000313" key="1">
    <source>
        <dbReference type="EMBL" id="KHN78080.1"/>
    </source>
</evidence>
<organism evidence="1 2">
    <name type="scientific">Toxocara canis</name>
    <name type="common">Canine roundworm</name>
    <dbReference type="NCBI Taxonomy" id="6265"/>
    <lineage>
        <taxon>Eukaryota</taxon>
        <taxon>Metazoa</taxon>
        <taxon>Ecdysozoa</taxon>
        <taxon>Nematoda</taxon>
        <taxon>Chromadorea</taxon>
        <taxon>Rhabditida</taxon>
        <taxon>Spirurina</taxon>
        <taxon>Ascaridomorpha</taxon>
        <taxon>Ascaridoidea</taxon>
        <taxon>Toxocaridae</taxon>
        <taxon>Toxocara</taxon>
    </lineage>
</organism>